<evidence type="ECO:0000256" key="2">
    <source>
        <dbReference type="ARBA" id="ARBA00004609"/>
    </source>
</evidence>
<dbReference type="Pfam" id="PF13206">
    <property type="entry name" value="VSG_B"/>
    <property type="match status" value="1"/>
</dbReference>
<evidence type="ECO:0000256" key="9">
    <source>
        <dbReference type="SAM" id="MobiDB-lite"/>
    </source>
</evidence>
<comment type="function">
    <text evidence="1">VSG forms a coat on the surface of the parasite. The trypanosome evades the immune response of the host by expressing a series of antigenically distinct VSGs from an estimated 1000 VSG genes.</text>
</comment>
<evidence type="ECO:0000256" key="6">
    <source>
        <dbReference type="ARBA" id="ARBA00023136"/>
    </source>
</evidence>
<sequence>MILTAIVAIVLAARQGNAAGENSKELRAMCGLYNLLVKQIPDSTQAKHGAAGTTIASKLAATTQRIIRLNVTTIPEAMKAALLVDEPPPTPAALKAPGTATAGYFSPLESDIVQEMIDAAKLTNGADREALDFRLEYSLPLAEKQRAMAARLVRRLMTKALQIRTEVRTRLQTAQTARRQARQAAIRALFDKEAVAAATTNDSNPDKELTFTPTAAAFPWSGANDRDTACAKPNGDTQGPGRALAADMVCLCTHKNAAEAQYCDATEGITADLSTNTNGGEAILKAWKTITTICKNQDKRAPTKLTPAQLAGAIAEFKGNMGKNEHYQAAYSGTTGMAANRLFHYGGFAMSGNTAPTCQSGDNNGLTTAGKGVCISYEDILGKGKEIPWVTEITAVAAKIESADKEAAIAETEMAKLAAIEAQMEAILIQTAATQAPGEADRSAKQKPTATEQNKCAEFINNETECTKNDCDYDAENKKCKPKPGTGSGETPKEGAASTGCAKHGTDKNACLAEKKDDKPVCAFRTGKDGEPEPTKEMCRSSSFLLNKQFALSVVSAAFAALLF</sequence>
<feature type="domain" description="Trypanosome variant surface glycoprotein C-terminal" evidence="11">
    <location>
        <begin position="456"/>
        <end position="563"/>
    </location>
</feature>
<reference evidence="13" key="1">
    <citation type="submission" date="2016-08" db="EMBL/GenBank/DDBJ databases">
        <title>VSG repertoire of Trypanosoma brucei EATRO 1125.</title>
        <authorList>
            <person name="Cross G.A."/>
        </authorList>
    </citation>
    <scope>NUCLEOTIDE SEQUENCE</scope>
    <source>
        <strain evidence="13">EATRO 1125</strain>
    </source>
</reference>
<evidence type="ECO:0000259" key="11">
    <source>
        <dbReference type="Pfam" id="PF10659"/>
    </source>
</evidence>
<feature type="signal peptide" evidence="10">
    <location>
        <begin position="1"/>
        <end position="18"/>
    </location>
</feature>
<evidence type="ECO:0000256" key="5">
    <source>
        <dbReference type="ARBA" id="ARBA00022729"/>
    </source>
</evidence>
<evidence type="ECO:0000256" key="3">
    <source>
        <dbReference type="ARBA" id="ARBA00022475"/>
    </source>
</evidence>
<dbReference type="VEuPathDB" id="TriTrypDB:Tb427_000046500"/>
<evidence type="ECO:0000259" key="12">
    <source>
        <dbReference type="Pfam" id="PF13206"/>
    </source>
</evidence>
<evidence type="ECO:0000256" key="7">
    <source>
        <dbReference type="ARBA" id="ARBA00023180"/>
    </source>
</evidence>
<accession>A0A1J0R554</accession>
<keyword evidence="7" id="KW-0325">Glycoprotein</keyword>
<keyword evidence="3" id="KW-1003">Cell membrane</keyword>
<dbReference type="GO" id="GO:0098552">
    <property type="term" value="C:side of membrane"/>
    <property type="evidence" value="ECO:0007669"/>
    <property type="project" value="UniProtKB-KW"/>
</dbReference>
<keyword evidence="5 10" id="KW-0732">Signal</keyword>
<evidence type="ECO:0000313" key="13">
    <source>
        <dbReference type="EMBL" id="APD72968.1"/>
    </source>
</evidence>
<evidence type="ECO:0000256" key="1">
    <source>
        <dbReference type="ARBA" id="ARBA00002523"/>
    </source>
</evidence>
<dbReference type="Pfam" id="PF10659">
    <property type="entry name" value="Trypan_glycop_C"/>
    <property type="match status" value="1"/>
</dbReference>
<dbReference type="InterPro" id="IPR019609">
    <property type="entry name" value="Variant_surf_glycoprt_trypan_C"/>
</dbReference>
<proteinExistence type="predicted"/>
<protein>
    <submittedName>
        <fullName evidence="13">Variant surface glycoprotein 1125.105</fullName>
    </submittedName>
</protein>
<keyword evidence="6" id="KW-0472">Membrane</keyword>
<dbReference type="EMBL" id="KX699012">
    <property type="protein sequence ID" value="APD72968.1"/>
    <property type="molecule type" value="Genomic_DNA"/>
</dbReference>
<evidence type="ECO:0000256" key="8">
    <source>
        <dbReference type="ARBA" id="ARBA00023288"/>
    </source>
</evidence>
<keyword evidence="8" id="KW-0449">Lipoprotein</keyword>
<evidence type="ECO:0000256" key="4">
    <source>
        <dbReference type="ARBA" id="ARBA00022622"/>
    </source>
</evidence>
<organism evidence="13">
    <name type="scientific">Trypanosoma brucei</name>
    <dbReference type="NCBI Taxonomy" id="5691"/>
    <lineage>
        <taxon>Eukaryota</taxon>
        <taxon>Discoba</taxon>
        <taxon>Euglenozoa</taxon>
        <taxon>Kinetoplastea</taxon>
        <taxon>Metakinetoplastina</taxon>
        <taxon>Trypanosomatida</taxon>
        <taxon>Trypanosomatidae</taxon>
        <taxon>Trypanosoma</taxon>
    </lineage>
</organism>
<keyword evidence="4" id="KW-0336">GPI-anchor</keyword>
<feature type="region of interest" description="Disordered" evidence="9">
    <location>
        <begin position="480"/>
        <end position="504"/>
    </location>
</feature>
<name>A0A1J0R554_9TRYP</name>
<comment type="subcellular location">
    <subcellularLocation>
        <location evidence="2">Cell membrane</location>
        <topology evidence="2">Lipid-anchor</topology>
        <topology evidence="2">GPI-anchor</topology>
    </subcellularLocation>
</comment>
<dbReference type="AlphaFoldDB" id="A0A1J0R554"/>
<feature type="domain" description="Trypanosome variant surface glycoprotein B-type N-terminal" evidence="12">
    <location>
        <begin position="7"/>
        <end position="417"/>
    </location>
</feature>
<dbReference type="InterPro" id="IPR025932">
    <property type="entry name" value="Trypano_VSG_B_N_dom"/>
</dbReference>
<feature type="chain" id="PRO_5012498154" evidence="10">
    <location>
        <begin position="19"/>
        <end position="564"/>
    </location>
</feature>
<dbReference type="GO" id="GO:0005886">
    <property type="term" value="C:plasma membrane"/>
    <property type="evidence" value="ECO:0007669"/>
    <property type="project" value="UniProtKB-SubCell"/>
</dbReference>
<dbReference type="VEuPathDB" id="TriTrypDB:Tb927.3.210"/>
<evidence type="ECO:0000256" key="10">
    <source>
        <dbReference type="SAM" id="SignalP"/>
    </source>
</evidence>